<organism evidence="3 4">
    <name type="scientific">Cucumis sativus</name>
    <name type="common">Cucumber</name>
    <dbReference type="NCBI Taxonomy" id="3659"/>
    <lineage>
        <taxon>Eukaryota</taxon>
        <taxon>Viridiplantae</taxon>
        <taxon>Streptophyta</taxon>
        <taxon>Embryophyta</taxon>
        <taxon>Tracheophyta</taxon>
        <taxon>Spermatophyta</taxon>
        <taxon>Magnoliopsida</taxon>
        <taxon>eudicotyledons</taxon>
        <taxon>Gunneridae</taxon>
        <taxon>Pentapetalae</taxon>
        <taxon>rosids</taxon>
        <taxon>fabids</taxon>
        <taxon>Cucurbitales</taxon>
        <taxon>Cucurbitaceae</taxon>
        <taxon>Benincaseae</taxon>
        <taxon>Cucumis</taxon>
    </lineage>
</organism>
<dbReference type="FunFam" id="3.40.50.1110:FF:000003">
    <property type="entry name" value="GDSL esterase/lipase APG"/>
    <property type="match status" value="1"/>
</dbReference>
<dbReference type="KEGG" id="csv:101206148"/>
<gene>
    <name evidence="3" type="ORF">Csa_6G449250</name>
</gene>
<name>A0A0A0KF82_CUCSA</name>
<dbReference type="PANTHER" id="PTHR45642:SF103">
    <property type="entry name" value="ZINC FINGER PROTEIN"/>
    <property type="match status" value="1"/>
</dbReference>
<evidence type="ECO:0000256" key="1">
    <source>
        <dbReference type="ARBA" id="ARBA00008668"/>
    </source>
</evidence>
<dbReference type="GO" id="GO:0016788">
    <property type="term" value="F:hydrolase activity, acting on ester bonds"/>
    <property type="evidence" value="ECO:0007669"/>
    <property type="project" value="InterPro"/>
</dbReference>
<sequence length="351" mass="37961">MQLRVIGFLLPFILLPLIFPVAITDPLVPALCIFGDSVVDVGNNNNLLTVVKANFPPYGRDFVTHAPTGRFCNGKLATDITAELLGFSSYPPAYLSQDATGNKLLTGANFASAASGFYDGTAQLYHAVSLTQQLNYYKEYQSKVVNMVGTEKANAIFSGAIHLLSAGSSDFIQNYYVNPLLYRTYSPQQFSDILITSFSNFAQNLYGMGARRIGVTGLPPLGCLPAAITLFGSGSNQCIQRLNQDAIAFNTKLQSATTSLQKRFSDLKLVAFDIYQPLLNMVSKPAENGFFESRRACCGTGTVETSFLCNNISVGTCSNATGYVFWDGFHPTEAANQVLAEGLLTQGFSLI</sequence>
<reference evidence="3 4" key="1">
    <citation type="journal article" date="2009" name="Nat. Genet.">
        <title>The genome of the cucumber, Cucumis sativus L.</title>
        <authorList>
            <person name="Huang S."/>
            <person name="Li R."/>
            <person name="Zhang Z."/>
            <person name="Li L."/>
            <person name="Gu X."/>
            <person name="Fan W."/>
            <person name="Lucas W.J."/>
            <person name="Wang X."/>
            <person name="Xie B."/>
            <person name="Ni P."/>
            <person name="Ren Y."/>
            <person name="Zhu H."/>
            <person name="Li J."/>
            <person name="Lin K."/>
            <person name="Jin W."/>
            <person name="Fei Z."/>
            <person name="Li G."/>
            <person name="Staub J."/>
            <person name="Kilian A."/>
            <person name="van der Vossen E.A."/>
            <person name="Wu Y."/>
            <person name="Guo J."/>
            <person name="He J."/>
            <person name="Jia Z."/>
            <person name="Ren Y."/>
            <person name="Tian G."/>
            <person name="Lu Y."/>
            <person name="Ruan J."/>
            <person name="Qian W."/>
            <person name="Wang M."/>
            <person name="Huang Q."/>
            <person name="Li B."/>
            <person name="Xuan Z."/>
            <person name="Cao J."/>
            <person name="Asan"/>
            <person name="Wu Z."/>
            <person name="Zhang J."/>
            <person name="Cai Q."/>
            <person name="Bai Y."/>
            <person name="Zhao B."/>
            <person name="Han Y."/>
            <person name="Li Y."/>
            <person name="Li X."/>
            <person name="Wang S."/>
            <person name="Shi Q."/>
            <person name="Liu S."/>
            <person name="Cho W.K."/>
            <person name="Kim J.Y."/>
            <person name="Xu Y."/>
            <person name="Heller-Uszynska K."/>
            <person name="Miao H."/>
            <person name="Cheng Z."/>
            <person name="Zhang S."/>
            <person name="Wu J."/>
            <person name="Yang Y."/>
            <person name="Kang H."/>
            <person name="Li M."/>
            <person name="Liang H."/>
            <person name="Ren X."/>
            <person name="Shi Z."/>
            <person name="Wen M."/>
            <person name="Jian M."/>
            <person name="Yang H."/>
            <person name="Zhang G."/>
            <person name="Yang Z."/>
            <person name="Chen R."/>
            <person name="Liu S."/>
            <person name="Li J."/>
            <person name="Ma L."/>
            <person name="Liu H."/>
            <person name="Zhou Y."/>
            <person name="Zhao J."/>
            <person name="Fang X."/>
            <person name="Li G."/>
            <person name="Fang L."/>
            <person name="Li Y."/>
            <person name="Liu D."/>
            <person name="Zheng H."/>
            <person name="Zhang Y."/>
            <person name="Qin N."/>
            <person name="Li Z."/>
            <person name="Yang G."/>
            <person name="Yang S."/>
            <person name="Bolund L."/>
            <person name="Kristiansen K."/>
            <person name="Zheng H."/>
            <person name="Li S."/>
            <person name="Zhang X."/>
            <person name="Yang H."/>
            <person name="Wang J."/>
            <person name="Sun R."/>
            <person name="Zhang B."/>
            <person name="Jiang S."/>
            <person name="Wang J."/>
            <person name="Du Y."/>
            <person name="Li S."/>
        </authorList>
    </citation>
    <scope>NUCLEOTIDE SEQUENCE [LARGE SCALE GENOMIC DNA]</scope>
    <source>
        <strain evidence="4">cv. 9930</strain>
    </source>
</reference>
<dbReference type="Gene3D" id="3.40.50.1110">
    <property type="entry name" value="SGNH hydrolase"/>
    <property type="match status" value="1"/>
</dbReference>
<evidence type="ECO:0008006" key="5">
    <source>
        <dbReference type="Google" id="ProtNLM"/>
    </source>
</evidence>
<feature type="chain" id="PRO_5001972076" description="Zinc finger protein" evidence="2">
    <location>
        <begin position="25"/>
        <end position="351"/>
    </location>
</feature>
<dbReference type="EMBL" id="CM002927">
    <property type="protein sequence ID" value="KGN48218.1"/>
    <property type="molecule type" value="Genomic_DNA"/>
</dbReference>
<keyword evidence="4" id="KW-1185">Reference proteome</keyword>
<reference evidence="3 4" key="3">
    <citation type="journal article" date="2010" name="BMC Genomics">
        <title>Transcriptome sequencing and comparative analysis of cucumber flowers with different sex types.</title>
        <authorList>
            <person name="Guo S."/>
            <person name="Zheng Y."/>
            <person name="Joung J.G."/>
            <person name="Liu S."/>
            <person name="Zhang Z."/>
            <person name="Crasta O.R."/>
            <person name="Sobral B.W."/>
            <person name="Xu Y."/>
            <person name="Huang S."/>
            <person name="Fei Z."/>
        </authorList>
    </citation>
    <scope>NUCLEOTIDE SEQUENCE [LARGE SCALE GENOMIC DNA]</scope>
    <source>
        <strain evidence="4">cv. 9930</strain>
    </source>
</reference>
<dbReference type="OrthoDB" id="1600564at2759"/>
<dbReference type="PANTHER" id="PTHR45642">
    <property type="entry name" value="GDSL ESTERASE/LIPASE EXL3"/>
    <property type="match status" value="1"/>
</dbReference>
<evidence type="ECO:0000313" key="4">
    <source>
        <dbReference type="Proteomes" id="UP000029981"/>
    </source>
</evidence>
<proteinExistence type="inferred from homology"/>
<dbReference type="OMA" id="MNPVANG"/>
<reference evidence="3 4" key="4">
    <citation type="journal article" date="2011" name="BMC Genomics">
        <title>RNA-Seq improves annotation of protein-coding genes in the cucumber genome.</title>
        <authorList>
            <person name="Li Z."/>
            <person name="Zhang Z."/>
            <person name="Yan P."/>
            <person name="Huang S."/>
            <person name="Fei Z."/>
            <person name="Lin K."/>
        </authorList>
    </citation>
    <scope>NUCLEOTIDE SEQUENCE [LARGE SCALE GENOMIC DNA]</scope>
    <source>
        <strain evidence="4">cv. 9930</strain>
    </source>
</reference>
<evidence type="ECO:0000313" key="3">
    <source>
        <dbReference type="EMBL" id="KGN48218.1"/>
    </source>
</evidence>
<feature type="signal peptide" evidence="2">
    <location>
        <begin position="1"/>
        <end position="24"/>
    </location>
</feature>
<reference evidence="3 4" key="2">
    <citation type="journal article" date="2009" name="PLoS ONE">
        <title>An integrated genetic and cytogenetic map of the cucumber genome.</title>
        <authorList>
            <person name="Ren Y."/>
            <person name="Zhang Z."/>
            <person name="Liu J."/>
            <person name="Staub J.E."/>
            <person name="Han Y."/>
            <person name="Cheng Z."/>
            <person name="Li X."/>
            <person name="Lu J."/>
            <person name="Miao H."/>
            <person name="Kang H."/>
            <person name="Xie B."/>
            <person name="Gu X."/>
            <person name="Wang X."/>
            <person name="Du Y."/>
            <person name="Jin W."/>
            <person name="Huang S."/>
        </authorList>
    </citation>
    <scope>NUCLEOTIDE SEQUENCE [LARGE SCALE GENOMIC DNA]</scope>
    <source>
        <strain evidence="4">cv. 9930</strain>
    </source>
</reference>
<dbReference type="InterPro" id="IPR035669">
    <property type="entry name" value="SGNH_plant_lipase-like"/>
</dbReference>
<dbReference type="InterPro" id="IPR036514">
    <property type="entry name" value="SGNH_hydro_sf"/>
</dbReference>
<evidence type="ECO:0000256" key="2">
    <source>
        <dbReference type="SAM" id="SignalP"/>
    </source>
</evidence>
<dbReference type="Gramene" id="KGN48218">
    <property type="protein sequence ID" value="KGN48218"/>
    <property type="gene ID" value="Csa_6G449250"/>
</dbReference>
<dbReference type="Pfam" id="PF00657">
    <property type="entry name" value="Lipase_GDSL"/>
    <property type="match status" value="1"/>
</dbReference>
<protein>
    <recommendedName>
        <fullName evidence="5">Zinc finger protein</fullName>
    </recommendedName>
</protein>
<dbReference type="AlphaFoldDB" id="A0A0A0KF82"/>
<keyword evidence="2" id="KW-0732">Signal</keyword>
<dbReference type="eggNOG" id="KOG0017">
    <property type="taxonomic scope" value="Eukaryota"/>
</dbReference>
<accession>A0A0A0KF82</accession>
<dbReference type="InterPro" id="IPR050592">
    <property type="entry name" value="GDSL_lipolytic_enzyme"/>
</dbReference>
<dbReference type="InterPro" id="IPR001087">
    <property type="entry name" value="GDSL"/>
</dbReference>
<comment type="similarity">
    <text evidence="1">Belongs to the 'GDSL' lipolytic enzyme family.</text>
</comment>
<dbReference type="CDD" id="cd01837">
    <property type="entry name" value="SGNH_plant_lipase_like"/>
    <property type="match status" value="1"/>
</dbReference>
<dbReference type="Proteomes" id="UP000029981">
    <property type="component" value="Chromosome 6"/>
</dbReference>